<proteinExistence type="predicted"/>
<dbReference type="SUPFAM" id="SSF49785">
    <property type="entry name" value="Galactose-binding domain-like"/>
    <property type="match status" value="1"/>
</dbReference>
<protein>
    <submittedName>
        <fullName evidence="1">Uncharacterized protein</fullName>
    </submittedName>
</protein>
<accession>X1GFF1</accession>
<dbReference type="Gene3D" id="2.60.120.260">
    <property type="entry name" value="Galactose-binding domain-like"/>
    <property type="match status" value="1"/>
</dbReference>
<gene>
    <name evidence="1" type="ORF">S03H2_25242</name>
</gene>
<feature type="non-terminal residue" evidence="1">
    <location>
        <position position="72"/>
    </location>
</feature>
<evidence type="ECO:0000313" key="1">
    <source>
        <dbReference type="EMBL" id="GAH31758.1"/>
    </source>
</evidence>
<dbReference type="EMBL" id="BARU01014233">
    <property type="protein sequence ID" value="GAH31758.1"/>
    <property type="molecule type" value="Genomic_DNA"/>
</dbReference>
<dbReference type="AlphaFoldDB" id="X1GFF1"/>
<sequence length="72" mass="8538">MEHAPQGGAEISKPDFEAEYWYATKVPTTVLDAQVKNGLYDNVYHSNNLERIPTEQYQKSWWFRKTFNIDNR</sequence>
<comment type="caution">
    <text evidence="1">The sequence shown here is derived from an EMBL/GenBank/DDBJ whole genome shotgun (WGS) entry which is preliminary data.</text>
</comment>
<reference evidence="1" key="1">
    <citation type="journal article" date="2014" name="Front. Microbiol.">
        <title>High frequency of phylogenetically diverse reductive dehalogenase-homologous genes in deep subseafloor sedimentary metagenomes.</title>
        <authorList>
            <person name="Kawai M."/>
            <person name="Futagami T."/>
            <person name="Toyoda A."/>
            <person name="Takaki Y."/>
            <person name="Nishi S."/>
            <person name="Hori S."/>
            <person name="Arai W."/>
            <person name="Tsubouchi T."/>
            <person name="Morono Y."/>
            <person name="Uchiyama I."/>
            <person name="Ito T."/>
            <person name="Fujiyama A."/>
            <person name="Inagaki F."/>
            <person name="Takami H."/>
        </authorList>
    </citation>
    <scope>NUCLEOTIDE SEQUENCE</scope>
    <source>
        <strain evidence="1">Expedition CK06-06</strain>
    </source>
</reference>
<dbReference type="InterPro" id="IPR008979">
    <property type="entry name" value="Galactose-bd-like_sf"/>
</dbReference>
<organism evidence="1">
    <name type="scientific">marine sediment metagenome</name>
    <dbReference type="NCBI Taxonomy" id="412755"/>
    <lineage>
        <taxon>unclassified sequences</taxon>
        <taxon>metagenomes</taxon>
        <taxon>ecological metagenomes</taxon>
    </lineage>
</organism>
<name>X1GFF1_9ZZZZ</name>